<accession>A0A645G6H4</accession>
<dbReference type="AlphaFoldDB" id="A0A645G6H4"/>
<sequence length="50" mass="5421">MARHRKVFYAKKIIQKASDAGAYIKPNKEGDEGSLEAPGENEKGVGQCLS</sequence>
<proteinExistence type="predicted"/>
<feature type="region of interest" description="Disordered" evidence="1">
    <location>
        <begin position="22"/>
        <end position="50"/>
    </location>
</feature>
<comment type="caution">
    <text evidence="2">The sequence shown here is derived from an EMBL/GenBank/DDBJ whole genome shotgun (WGS) entry which is preliminary data.</text>
</comment>
<dbReference type="EMBL" id="VSSQ01069800">
    <property type="protein sequence ID" value="MPN21746.1"/>
    <property type="molecule type" value="Genomic_DNA"/>
</dbReference>
<name>A0A645G6H4_9ZZZZ</name>
<evidence type="ECO:0000256" key="1">
    <source>
        <dbReference type="SAM" id="MobiDB-lite"/>
    </source>
</evidence>
<protein>
    <submittedName>
        <fullName evidence="2">Uncharacterized protein</fullName>
    </submittedName>
</protein>
<gene>
    <name evidence="2" type="ORF">SDC9_169126</name>
</gene>
<reference evidence="2" key="1">
    <citation type="submission" date="2019-08" db="EMBL/GenBank/DDBJ databases">
        <authorList>
            <person name="Kucharzyk K."/>
            <person name="Murdoch R.W."/>
            <person name="Higgins S."/>
            <person name="Loffler F."/>
        </authorList>
    </citation>
    <scope>NUCLEOTIDE SEQUENCE</scope>
</reference>
<evidence type="ECO:0000313" key="2">
    <source>
        <dbReference type="EMBL" id="MPN21746.1"/>
    </source>
</evidence>
<organism evidence="2">
    <name type="scientific">bioreactor metagenome</name>
    <dbReference type="NCBI Taxonomy" id="1076179"/>
    <lineage>
        <taxon>unclassified sequences</taxon>
        <taxon>metagenomes</taxon>
        <taxon>ecological metagenomes</taxon>
    </lineage>
</organism>